<evidence type="ECO:0000256" key="2">
    <source>
        <dbReference type="ARBA" id="ARBA00023125"/>
    </source>
</evidence>
<dbReference type="Proteomes" id="UP000284322">
    <property type="component" value="Unassembled WGS sequence"/>
</dbReference>
<keyword evidence="3" id="KW-0804">Transcription</keyword>
<dbReference type="PANTHER" id="PTHR44688:SF16">
    <property type="entry name" value="DNA-BINDING TRANSCRIPTIONAL ACTIVATOR DEVR_DOSR"/>
    <property type="match status" value="1"/>
</dbReference>
<dbReference type="Pfam" id="PF00196">
    <property type="entry name" value="GerE"/>
    <property type="match status" value="1"/>
</dbReference>
<name>A0A419QYH7_9SPHN</name>
<dbReference type="InterPro" id="IPR016032">
    <property type="entry name" value="Sig_transdc_resp-reg_C-effctor"/>
</dbReference>
<sequence>MASGDETGFWPWVEAIDRAETISGLRDTLLAAFSYVGFTAAYFLAPVVSDARVGRVLTNVGFPREWEERYRAEFYLIDPIATHAITRRGAFCWPDDLAETPLKPAERDYLALLADYGMERGVGLASFGPFARTGFVGVGLPRSGIAIDRRSILMVEVAARLAHQRYLRLIDPFPNGPPSLSDREIEVLSLIAQGKSNAVIAQLLDISPSSVDVYVKRIFTKMGVADRTSASVRALAMGLVVTGRFPKQSHSGRL</sequence>
<dbReference type="RefSeq" id="WP_120112476.1">
    <property type="nucleotide sequence ID" value="NZ_DATCMS010000004.1"/>
</dbReference>
<dbReference type="InterPro" id="IPR005143">
    <property type="entry name" value="TF_LuxR_autoind-bd_dom"/>
</dbReference>
<dbReference type="Pfam" id="PF03472">
    <property type="entry name" value="Autoind_bind"/>
    <property type="match status" value="1"/>
</dbReference>
<comment type="caution">
    <text evidence="5">The sequence shown here is derived from an EMBL/GenBank/DDBJ whole genome shotgun (WGS) entry which is preliminary data.</text>
</comment>
<dbReference type="GO" id="GO:0006355">
    <property type="term" value="P:regulation of DNA-templated transcription"/>
    <property type="evidence" value="ECO:0007669"/>
    <property type="project" value="InterPro"/>
</dbReference>
<proteinExistence type="predicted"/>
<reference evidence="5 6" key="1">
    <citation type="submission" date="2018-09" db="EMBL/GenBank/DDBJ databases">
        <title>Altererythrobacter sp.Ery1 and Ery12, the genome sequencing of novel strains in genus Alterythrobacter.</title>
        <authorList>
            <person name="Cheng H."/>
            <person name="Wu Y.-H."/>
            <person name="Fang C."/>
            <person name="Xu X.-W."/>
        </authorList>
    </citation>
    <scope>NUCLEOTIDE SEQUENCE [LARGE SCALE GENOMIC DNA]</scope>
    <source>
        <strain evidence="5 6">Ery12</strain>
    </source>
</reference>
<dbReference type="PROSITE" id="PS00622">
    <property type="entry name" value="HTH_LUXR_1"/>
    <property type="match status" value="1"/>
</dbReference>
<evidence type="ECO:0000313" key="6">
    <source>
        <dbReference type="Proteomes" id="UP000284322"/>
    </source>
</evidence>
<keyword evidence="6" id="KW-1185">Reference proteome</keyword>
<dbReference type="GO" id="GO:0003677">
    <property type="term" value="F:DNA binding"/>
    <property type="evidence" value="ECO:0007669"/>
    <property type="project" value="UniProtKB-KW"/>
</dbReference>
<keyword evidence="1" id="KW-0805">Transcription regulation</keyword>
<organism evidence="5 6">
    <name type="scientific">Tsuneonella suprasediminis</name>
    <dbReference type="NCBI Taxonomy" id="2306996"/>
    <lineage>
        <taxon>Bacteria</taxon>
        <taxon>Pseudomonadati</taxon>
        <taxon>Pseudomonadota</taxon>
        <taxon>Alphaproteobacteria</taxon>
        <taxon>Sphingomonadales</taxon>
        <taxon>Erythrobacteraceae</taxon>
        <taxon>Tsuneonella</taxon>
    </lineage>
</organism>
<dbReference type="InterPro" id="IPR036388">
    <property type="entry name" value="WH-like_DNA-bd_sf"/>
</dbReference>
<dbReference type="CDD" id="cd06170">
    <property type="entry name" value="LuxR_C_like"/>
    <property type="match status" value="1"/>
</dbReference>
<accession>A0A419QYH7</accession>
<dbReference type="OrthoDB" id="3170288at2"/>
<dbReference type="PROSITE" id="PS50043">
    <property type="entry name" value="HTH_LUXR_2"/>
    <property type="match status" value="1"/>
</dbReference>
<dbReference type="InterPro" id="IPR000792">
    <property type="entry name" value="Tscrpt_reg_LuxR_C"/>
</dbReference>
<dbReference type="Gene3D" id="1.10.10.10">
    <property type="entry name" value="Winged helix-like DNA-binding domain superfamily/Winged helix DNA-binding domain"/>
    <property type="match status" value="1"/>
</dbReference>
<dbReference type="EMBL" id="RAHJ01000022">
    <property type="protein sequence ID" value="RJX65608.1"/>
    <property type="molecule type" value="Genomic_DNA"/>
</dbReference>
<evidence type="ECO:0000256" key="3">
    <source>
        <dbReference type="ARBA" id="ARBA00023163"/>
    </source>
</evidence>
<dbReference type="SMART" id="SM00421">
    <property type="entry name" value="HTH_LUXR"/>
    <property type="match status" value="1"/>
</dbReference>
<evidence type="ECO:0000259" key="4">
    <source>
        <dbReference type="PROSITE" id="PS50043"/>
    </source>
</evidence>
<dbReference type="SUPFAM" id="SSF75516">
    <property type="entry name" value="Pheromone-binding domain of LuxR-like quorum-sensing transcription factors"/>
    <property type="match status" value="1"/>
</dbReference>
<dbReference type="PRINTS" id="PR00038">
    <property type="entry name" value="HTHLUXR"/>
</dbReference>
<keyword evidence="2" id="KW-0238">DNA-binding</keyword>
<dbReference type="AlphaFoldDB" id="A0A419QYH7"/>
<protein>
    <submittedName>
        <fullName evidence="5">LuxR family transcriptional regulator</fullName>
    </submittedName>
</protein>
<evidence type="ECO:0000313" key="5">
    <source>
        <dbReference type="EMBL" id="RJX65608.1"/>
    </source>
</evidence>
<evidence type="ECO:0000256" key="1">
    <source>
        <dbReference type="ARBA" id="ARBA00023015"/>
    </source>
</evidence>
<feature type="domain" description="HTH luxR-type" evidence="4">
    <location>
        <begin position="173"/>
        <end position="238"/>
    </location>
</feature>
<dbReference type="InterPro" id="IPR036693">
    <property type="entry name" value="TF_LuxR_autoind-bd_dom_sf"/>
</dbReference>
<gene>
    <name evidence="5" type="ORF">D6858_15005</name>
</gene>
<dbReference type="Gene3D" id="3.30.450.80">
    <property type="entry name" value="Transcription factor LuxR-like, autoinducer-binding domain"/>
    <property type="match status" value="1"/>
</dbReference>
<dbReference type="SUPFAM" id="SSF46894">
    <property type="entry name" value="C-terminal effector domain of the bipartite response regulators"/>
    <property type="match status" value="1"/>
</dbReference>
<dbReference type="PANTHER" id="PTHR44688">
    <property type="entry name" value="DNA-BINDING TRANSCRIPTIONAL ACTIVATOR DEVR_DOSR"/>
    <property type="match status" value="1"/>
</dbReference>